<comment type="caution">
    <text evidence="2">The sequence shown here is derived from an EMBL/GenBank/DDBJ whole genome shotgun (WGS) entry which is preliminary data.</text>
</comment>
<keyword evidence="3" id="KW-1185">Reference proteome</keyword>
<feature type="region of interest" description="Disordered" evidence="1">
    <location>
        <begin position="1"/>
        <end position="42"/>
    </location>
</feature>
<dbReference type="EMBL" id="BFEA01000452">
    <property type="protein sequence ID" value="GBG83807.1"/>
    <property type="molecule type" value="Genomic_DNA"/>
</dbReference>
<dbReference type="AlphaFoldDB" id="A0A388LNA4"/>
<evidence type="ECO:0000313" key="3">
    <source>
        <dbReference type="Proteomes" id="UP000265515"/>
    </source>
</evidence>
<feature type="region of interest" description="Disordered" evidence="1">
    <location>
        <begin position="129"/>
        <end position="190"/>
    </location>
</feature>
<feature type="compositionally biased region" description="Polar residues" evidence="1">
    <location>
        <begin position="15"/>
        <end position="32"/>
    </location>
</feature>
<dbReference type="Gramene" id="GBG83807">
    <property type="protein sequence ID" value="GBG83807"/>
    <property type="gene ID" value="CBR_g37607"/>
</dbReference>
<sequence length="190" mass="21021">MTEGKKFAEVVDGAGSSQRDNQRESAQGTLGQPSVIEASRESSLRRVILEPEEAKAKREAEGEDFEFRAPTELVIQPETSFGQMSESLAPQVKDRQQTAVSEPALVSYEESMGILLEAVDTMQEEASLFSSKRRVEEPQEGEMTVTMEGVFEGRSQRLDTPEYRPKGVGMRAEPSTQEMGMRSGEPMDVP</sequence>
<gene>
    <name evidence="2" type="ORF">CBR_g37607</name>
</gene>
<accession>A0A388LNA4</accession>
<name>A0A388LNA4_CHABU</name>
<dbReference type="Proteomes" id="UP000265515">
    <property type="component" value="Unassembled WGS sequence"/>
</dbReference>
<evidence type="ECO:0000313" key="2">
    <source>
        <dbReference type="EMBL" id="GBG83807.1"/>
    </source>
</evidence>
<protein>
    <submittedName>
        <fullName evidence="2">Uncharacterized protein</fullName>
    </submittedName>
</protein>
<proteinExistence type="predicted"/>
<organism evidence="2 3">
    <name type="scientific">Chara braunii</name>
    <name type="common">Braun's stonewort</name>
    <dbReference type="NCBI Taxonomy" id="69332"/>
    <lineage>
        <taxon>Eukaryota</taxon>
        <taxon>Viridiplantae</taxon>
        <taxon>Streptophyta</taxon>
        <taxon>Charophyceae</taxon>
        <taxon>Charales</taxon>
        <taxon>Characeae</taxon>
        <taxon>Chara</taxon>
    </lineage>
</organism>
<reference evidence="2 3" key="1">
    <citation type="journal article" date="2018" name="Cell">
        <title>The Chara Genome: Secondary Complexity and Implications for Plant Terrestrialization.</title>
        <authorList>
            <person name="Nishiyama T."/>
            <person name="Sakayama H."/>
            <person name="Vries J.D."/>
            <person name="Buschmann H."/>
            <person name="Saint-Marcoux D."/>
            <person name="Ullrich K.K."/>
            <person name="Haas F.B."/>
            <person name="Vanderstraeten L."/>
            <person name="Becker D."/>
            <person name="Lang D."/>
            <person name="Vosolsobe S."/>
            <person name="Rombauts S."/>
            <person name="Wilhelmsson P.K.I."/>
            <person name="Janitza P."/>
            <person name="Kern R."/>
            <person name="Heyl A."/>
            <person name="Rumpler F."/>
            <person name="Villalobos L.I.A.C."/>
            <person name="Clay J.M."/>
            <person name="Skokan R."/>
            <person name="Toyoda A."/>
            <person name="Suzuki Y."/>
            <person name="Kagoshima H."/>
            <person name="Schijlen E."/>
            <person name="Tajeshwar N."/>
            <person name="Catarino B."/>
            <person name="Hetherington A.J."/>
            <person name="Saltykova A."/>
            <person name="Bonnot C."/>
            <person name="Breuninger H."/>
            <person name="Symeonidi A."/>
            <person name="Radhakrishnan G.V."/>
            <person name="Van Nieuwerburgh F."/>
            <person name="Deforce D."/>
            <person name="Chang C."/>
            <person name="Karol K.G."/>
            <person name="Hedrich R."/>
            <person name="Ulvskov P."/>
            <person name="Glockner G."/>
            <person name="Delwiche C.F."/>
            <person name="Petrasek J."/>
            <person name="Van de Peer Y."/>
            <person name="Friml J."/>
            <person name="Beilby M."/>
            <person name="Dolan L."/>
            <person name="Kohara Y."/>
            <person name="Sugano S."/>
            <person name="Fujiyama A."/>
            <person name="Delaux P.-M."/>
            <person name="Quint M."/>
            <person name="TheiBen G."/>
            <person name="Hagemann M."/>
            <person name="Harholt J."/>
            <person name="Dunand C."/>
            <person name="Zachgo S."/>
            <person name="Langdale J."/>
            <person name="Maumus F."/>
            <person name="Straeten D.V.D."/>
            <person name="Gould S.B."/>
            <person name="Rensing S.A."/>
        </authorList>
    </citation>
    <scope>NUCLEOTIDE SEQUENCE [LARGE SCALE GENOMIC DNA]</scope>
    <source>
        <strain evidence="2 3">S276</strain>
    </source>
</reference>
<feature type="compositionally biased region" description="Basic and acidic residues" evidence="1">
    <location>
        <begin position="154"/>
        <end position="165"/>
    </location>
</feature>
<evidence type="ECO:0000256" key="1">
    <source>
        <dbReference type="SAM" id="MobiDB-lite"/>
    </source>
</evidence>